<protein>
    <submittedName>
        <fullName evidence="2">Uncharacterized protein</fullName>
    </submittedName>
</protein>
<keyword evidence="3" id="KW-1185">Reference proteome</keyword>
<name>A0A8C9GZ80_9PRIM</name>
<reference evidence="2" key="1">
    <citation type="submission" date="2025-08" db="UniProtKB">
        <authorList>
            <consortium name="Ensembl"/>
        </authorList>
    </citation>
    <scope>IDENTIFICATION</scope>
</reference>
<dbReference type="Ensembl" id="ENSPTET00000016429.1">
    <property type="protein sequence ID" value="ENSPTEP00000010868.1"/>
    <property type="gene ID" value="ENSPTEG00000012265.1"/>
</dbReference>
<proteinExistence type="predicted"/>
<dbReference type="AlphaFoldDB" id="A0A8C9GZ80"/>
<accession>A0A8C9GZ80</accession>
<feature type="region of interest" description="Disordered" evidence="1">
    <location>
        <begin position="1"/>
        <end position="42"/>
    </location>
</feature>
<dbReference type="Proteomes" id="UP000694416">
    <property type="component" value="Unplaced"/>
</dbReference>
<evidence type="ECO:0000313" key="3">
    <source>
        <dbReference type="Proteomes" id="UP000694416"/>
    </source>
</evidence>
<reference evidence="2" key="2">
    <citation type="submission" date="2025-09" db="UniProtKB">
        <authorList>
            <consortium name="Ensembl"/>
        </authorList>
    </citation>
    <scope>IDENTIFICATION</scope>
</reference>
<evidence type="ECO:0000313" key="2">
    <source>
        <dbReference type="Ensembl" id="ENSPTEP00000010868.1"/>
    </source>
</evidence>
<evidence type="ECO:0000256" key="1">
    <source>
        <dbReference type="SAM" id="MobiDB-lite"/>
    </source>
</evidence>
<organism evidence="2 3">
    <name type="scientific">Piliocolobus tephrosceles</name>
    <name type="common">Ugandan red Colobus</name>
    <dbReference type="NCBI Taxonomy" id="591936"/>
    <lineage>
        <taxon>Eukaryota</taxon>
        <taxon>Metazoa</taxon>
        <taxon>Chordata</taxon>
        <taxon>Craniata</taxon>
        <taxon>Vertebrata</taxon>
        <taxon>Euteleostomi</taxon>
        <taxon>Mammalia</taxon>
        <taxon>Eutheria</taxon>
        <taxon>Euarchontoglires</taxon>
        <taxon>Primates</taxon>
        <taxon>Haplorrhini</taxon>
        <taxon>Catarrhini</taxon>
        <taxon>Cercopithecidae</taxon>
        <taxon>Colobinae</taxon>
        <taxon>Piliocolobus</taxon>
    </lineage>
</organism>
<sequence>MRASSHRVKNLDTPPAVVHHHDSPRLGTKRQSGGIDQGPPAAKDEETHLLRTTGLLAVTQPVSGKIRTRTHSSSPGA</sequence>